<evidence type="ECO:0000313" key="2">
    <source>
        <dbReference type="EMBL" id="VDD83975.1"/>
    </source>
</evidence>
<sequence>MSNPTKLNSRHPTFPPFAVPKSFTDCFGVSHVCFTLVFLEIRLIPDWLDGLDATWSYLSQVARLSFAERDYPLPLADDEVSKEQTASAESRVDLDDCDESEASGVGGAGGKRKLEDDTPTRRAMKKKKRKKNVASPGKRHLPEASVCAI</sequence>
<dbReference type="Proteomes" id="UP000267029">
    <property type="component" value="Unassembled WGS sequence"/>
</dbReference>
<dbReference type="AlphaFoldDB" id="A0A0R3UQ31"/>
<dbReference type="STRING" id="53468.A0A0R3UQ31"/>
<organism evidence="2 3">
    <name type="scientific">Mesocestoides corti</name>
    <name type="common">Flatworm</name>
    <dbReference type="NCBI Taxonomy" id="53468"/>
    <lineage>
        <taxon>Eukaryota</taxon>
        <taxon>Metazoa</taxon>
        <taxon>Spiralia</taxon>
        <taxon>Lophotrochozoa</taxon>
        <taxon>Platyhelminthes</taxon>
        <taxon>Cestoda</taxon>
        <taxon>Eucestoda</taxon>
        <taxon>Cyclophyllidea</taxon>
        <taxon>Mesocestoididae</taxon>
        <taxon>Mesocestoides</taxon>
    </lineage>
</organism>
<feature type="region of interest" description="Disordered" evidence="1">
    <location>
        <begin position="77"/>
        <end position="149"/>
    </location>
</feature>
<evidence type="ECO:0000313" key="3">
    <source>
        <dbReference type="Proteomes" id="UP000267029"/>
    </source>
</evidence>
<keyword evidence="3" id="KW-1185">Reference proteome</keyword>
<gene>
    <name evidence="2" type="ORF">MCOS_LOCUS9978</name>
</gene>
<reference evidence="2 3" key="1">
    <citation type="submission" date="2018-10" db="EMBL/GenBank/DDBJ databases">
        <authorList>
            <consortium name="Pathogen Informatics"/>
        </authorList>
    </citation>
    <scope>NUCLEOTIDE SEQUENCE [LARGE SCALE GENOMIC DNA]</scope>
</reference>
<name>A0A0R3UQ31_MESCO</name>
<proteinExistence type="predicted"/>
<protein>
    <submittedName>
        <fullName evidence="2">Uncharacterized protein</fullName>
    </submittedName>
</protein>
<evidence type="ECO:0000256" key="1">
    <source>
        <dbReference type="SAM" id="MobiDB-lite"/>
    </source>
</evidence>
<accession>A0A0R3UQ31</accession>
<feature type="compositionally biased region" description="Basic residues" evidence="1">
    <location>
        <begin position="122"/>
        <end position="132"/>
    </location>
</feature>
<dbReference type="EMBL" id="UXSR01005913">
    <property type="protein sequence ID" value="VDD83975.1"/>
    <property type="molecule type" value="Genomic_DNA"/>
</dbReference>